<evidence type="ECO:0000256" key="35">
    <source>
        <dbReference type="ARBA" id="ARBA00071874"/>
    </source>
</evidence>
<dbReference type="GO" id="GO:0070212">
    <property type="term" value="P:protein poly-ADP-ribosylation"/>
    <property type="evidence" value="ECO:0007669"/>
    <property type="project" value="TreeGrafter"/>
</dbReference>
<evidence type="ECO:0000256" key="36">
    <source>
        <dbReference type="PROSITE-ProRule" id="PRU10141"/>
    </source>
</evidence>
<evidence type="ECO:0000256" key="38">
    <source>
        <dbReference type="SAM" id="MobiDB-lite"/>
    </source>
</evidence>
<dbReference type="PANTHER" id="PTHR10459">
    <property type="entry name" value="DNA LIGASE"/>
    <property type="match status" value="1"/>
</dbReference>
<dbReference type="InterPro" id="IPR011009">
    <property type="entry name" value="Kinase-like_dom_sf"/>
</dbReference>
<evidence type="ECO:0000313" key="47">
    <source>
        <dbReference type="Proteomes" id="UP001219518"/>
    </source>
</evidence>
<dbReference type="Pfam" id="PF00533">
    <property type="entry name" value="BRCT"/>
    <property type="match status" value="1"/>
</dbReference>
<dbReference type="Gene3D" id="1.20.142.10">
    <property type="entry name" value="Poly(ADP-ribose) polymerase, regulatory domain"/>
    <property type="match status" value="1"/>
</dbReference>
<dbReference type="InterPro" id="IPR012982">
    <property type="entry name" value="PARP1-like_PADR1_Zn_ribbon"/>
</dbReference>
<evidence type="ECO:0000259" key="44">
    <source>
        <dbReference type="PROSITE" id="PS51060"/>
    </source>
</evidence>
<dbReference type="SUPFAM" id="SSF52113">
    <property type="entry name" value="BRCT domain"/>
    <property type="match status" value="1"/>
</dbReference>
<dbReference type="InterPro" id="IPR017441">
    <property type="entry name" value="Protein_kinase_ATP_BS"/>
</dbReference>
<dbReference type="InterPro" id="IPR038650">
    <property type="entry name" value="PADR1_C_dom_sf"/>
</dbReference>
<dbReference type="GO" id="GO:0016779">
    <property type="term" value="F:nucleotidyltransferase activity"/>
    <property type="evidence" value="ECO:0007669"/>
    <property type="project" value="UniProtKB-KW"/>
</dbReference>
<dbReference type="InterPro" id="IPR036572">
    <property type="entry name" value="Doublecortin_dom_sf"/>
</dbReference>
<evidence type="ECO:0000256" key="24">
    <source>
        <dbReference type="ARBA" id="ARBA00023027"/>
    </source>
</evidence>
<dbReference type="GO" id="GO:0005730">
    <property type="term" value="C:nucleolus"/>
    <property type="evidence" value="ECO:0007669"/>
    <property type="project" value="UniProtKB-SubCell"/>
</dbReference>
<feature type="domain" description="PARP alpha-helical" evidence="44">
    <location>
        <begin position="660"/>
        <end position="785"/>
    </location>
</feature>
<feature type="domain" description="WGR" evidence="45">
    <location>
        <begin position="541"/>
        <end position="637"/>
    </location>
</feature>
<keyword evidence="17" id="KW-0013">ADP-ribosylation</keyword>
<dbReference type="CDD" id="cd08001">
    <property type="entry name" value="WGR_PARP1_like"/>
    <property type="match status" value="1"/>
</dbReference>
<keyword evidence="20" id="KW-0862">Zinc</keyword>
<dbReference type="SUPFAM" id="SSF142921">
    <property type="entry name" value="WGR domain-like"/>
    <property type="match status" value="1"/>
</dbReference>
<feature type="region of interest" description="Disordered" evidence="38">
    <location>
        <begin position="1315"/>
        <end position="1353"/>
    </location>
</feature>
<evidence type="ECO:0000256" key="16">
    <source>
        <dbReference type="ARBA" id="ARBA00022741"/>
    </source>
</evidence>
<evidence type="ECO:0000256" key="11">
    <source>
        <dbReference type="ARBA" id="ARBA00022676"/>
    </source>
</evidence>
<evidence type="ECO:0000313" key="46">
    <source>
        <dbReference type="EMBL" id="KAK3912081.1"/>
    </source>
</evidence>
<dbReference type="GO" id="GO:0035556">
    <property type="term" value="P:intracellular signal transduction"/>
    <property type="evidence" value="ECO:0007669"/>
    <property type="project" value="InterPro"/>
</dbReference>
<name>A0AAE1L9U8_9NEOP</name>
<feature type="compositionally biased region" description="Polar residues" evidence="38">
    <location>
        <begin position="1340"/>
        <end position="1353"/>
    </location>
</feature>
<dbReference type="Gene3D" id="1.10.510.10">
    <property type="entry name" value="Transferase(Phosphotransferase) domain 1"/>
    <property type="match status" value="1"/>
</dbReference>
<comment type="catalytic activity">
    <reaction evidence="28">
        <text>L-glutamyl-[protein] + NAD(+) = 5-O-(ADP-D-ribosyl)-L-glutamyl-[protein] + nicotinamide</text>
        <dbReference type="Rhea" id="RHEA:58224"/>
        <dbReference type="Rhea" id="RHEA-COMP:10208"/>
        <dbReference type="Rhea" id="RHEA-COMP:15089"/>
        <dbReference type="ChEBI" id="CHEBI:17154"/>
        <dbReference type="ChEBI" id="CHEBI:29973"/>
        <dbReference type="ChEBI" id="CHEBI:57540"/>
        <dbReference type="ChEBI" id="CHEBI:142540"/>
    </reaction>
    <physiologicalReaction direction="left-to-right" evidence="28">
        <dbReference type="Rhea" id="RHEA:58225"/>
    </physiologicalReaction>
</comment>
<keyword evidence="16 36" id="KW-0547">Nucleotide-binding</keyword>
<protein>
    <recommendedName>
        <fullName evidence="35 37">Poly [ADP-ribose] polymerase</fullName>
        <shortName evidence="37">PARP</shortName>
        <ecNumber evidence="37">2.4.2.-</ecNumber>
    </recommendedName>
</protein>
<keyword evidence="25" id="KW-0238">DNA-binding</keyword>
<dbReference type="GO" id="GO:0005694">
    <property type="term" value="C:chromosome"/>
    <property type="evidence" value="ECO:0007669"/>
    <property type="project" value="UniProtKB-SubCell"/>
</dbReference>
<evidence type="ECO:0000256" key="4">
    <source>
        <dbReference type="ARBA" id="ARBA00005354"/>
    </source>
</evidence>
<dbReference type="SUPFAM" id="SSF47587">
    <property type="entry name" value="Domain of poly(ADP-ribose) polymerase"/>
    <property type="match status" value="1"/>
</dbReference>
<keyword evidence="19" id="KW-0418">Kinase</keyword>
<dbReference type="InterPro" id="IPR004102">
    <property type="entry name" value="Poly(ADP-ribose)pol_reg_dom"/>
</dbReference>
<dbReference type="GO" id="GO:0003677">
    <property type="term" value="F:DNA binding"/>
    <property type="evidence" value="ECO:0007669"/>
    <property type="project" value="UniProtKB-KW"/>
</dbReference>
<dbReference type="Proteomes" id="UP001219518">
    <property type="component" value="Unassembled WGS sequence"/>
</dbReference>
<evidence type="ECO:0000256" key="2">
    <source>
        <dbReference type="ARBA" id="ARBA00004514"/>
    </source>
</evidence>
<dbReference type="SMART" id="SM00220">
    <property type="entry name" value="S_TKc"/>
    <property type="match status" value="1"/>
</dbReference>
<dbReference type="Pfam" id="PF05406">
    <property type="entry name" value="WGR"/>
    <property type="match status" value="1"/>
</dbReference>
<feature type="domain" description="Doublecortin" evidence="42">
    <location>
        <begin position="1090"/>
        <end position="1176"/>
    </location>
</feature>
<dbReference type="SMART" id="SM00773">
    <property type="entry name" value="WGR"/>
    <property type="match status" value="1"/>
</dbReference>
<dbReference type="SMART" id="SM01336">
    <property type="entry name" value="zf-PARP"/>
    <property type="match status" value="2"/>
</dbReference>
<evidence type="ECO:0000256" key="1">
    <source>
        <dbReference type="ARBA" id="ARBA00004286"/>
    </source>
</evidence>
<feature type="binding site" evidence="36">
    <location>
        <position position="1392"/>
    </location>
    <ligand>
        <name>ATP</name>
        <dbReference type="ChEBI" id="CHEBI:30616"/>
    </ligand>
</feature>
<dbReference type="PROSITE" id="PS51059">
    <property type="entry name" value="PARP_CATALYTIC"/>
    <property type="match status" value="1"/>
</dbReference>
<keyword evidence="23" id="KW-0805">Transcription regulation</keyword>
<feature type="region of interest" description="Disordered" evidence="38">
    <location>
        <begin position="1174"/>
        <end position="1207"/>
    </location>
</feature>
<proteinExistence type="inferred from homology"/>
<comment type="catalytic activity">
    <reaction evidence="31">
        <text>NAD(+) + (ADP-D-ribosyl)n-acceptor = nicotinamide + (ADP-D-ribosyl)n+1-acceptor + H(+).</text>
        <dbReference type="EC" id="2.4.2.30"/>
    </reaction>
</comment>
<comment type="similarity">
    <text evidence="30">Belongs to the ARTD/PARP family.</text>
</comment>
<dbReference type="PROSITE" id="PS50064">
    <property type="entry name" value="ZF_PARP_2"/>
    <property type="match status" value="2"/>
</dbReference>
<dbReference type="SUPFAM" id="SSF56112">
    <property type="entry name" value="Protein kinase-like (PK-like)"/>
    <property type="match status" value="1"/>
</dbReference>
<keyword evidence="9" id="KW-0021">Allosteric enzyme</keyword>
<keyword evidence="8" id="KW-0723">Serine/threonine-protein kinase</keyword>
<dbReference type="GO" id="GO:0003950">
    <property type="term" value="F:NAD+ poly-ADP-ribosyltransferase activity"/>
    <property type="evidence" value="ECO:0007669"/>
    <property type="project" value="UniProtKB-UniRule"/>
</dbReference>
<evidence type="ECO:0000256" key="13">
    <source>
        <dbReference type="ARBA" id="ARBA00022695"/>
    </source>
</evidence>
<dbReference type="PROSITE" id="PS51977">
    <property type="entry name" value="WGR"/>
    <property type="match status" value="1"/>
</dbReference>
<dbReference type="InterPro" id="IPR036616">
    <property type="entry name" value="Poly(ADP-ribose)pol_reg_dom_sf"/>
</dbReference>
<keyword evidence="15" id="KW-0677">Repeat</keyword>
<evidence type="ECO:0000256" key="33">
    <source>
        <dbReference type="ARBA" id="ARBA00048339"/>
    </source>
</evidence>
<dbReference type="GO" id="GO:0006302">
    <property type="term" value="P:double-strand break repair"/>
    <property type="evidence" value="ECO:0007669"/>
    <property type="project" value="TreeGrafter"/>
</dbReference>
<reference evidence="46" key="2">
    <citation type="journal article" date="2023" name="BMC Genomics">
        <title>Pest status, molecular evolution, and epigenetic factors derived from the genome assembly of Frankliniella fusca, a thysanopteran phytovirus vector.</title>
        <authorList>
            <person name="Catto M.A."/>
            <person name="Labadie P.E."/>
            <person name="Jacobson A.L."/>
            <person name="Kennedy G.G."/>
            <person name="Srinivasan R."/>
            <person name="Hunt B.G."/>
        </authorList>
    </citation>
    <scope>NUCLEOTIDE SEQUENCE</scope>
    <source>
        <strain evidence="46">PL_HMW_Pooled</strain>
    </source>
</reference>
<keyword evidence="21 36" id="KW-0067">ATP-binding</keyword>
<dbReference type="InterPro" id="IPR036930">
    <property type="entry name" value="WGR_dom_sf"/>
</dbReference>
<evidence type="ECO:0000256" key="7">
    <source>
        <dbReference type="ARBA" id="ARBA00022499"/>
    </source>
</evidence>
<dbReference type="CDD" id="cd17747">
    <property type="entry name" value="BRCT_PARP1"/>
    <property type="match status" value="1"/>
</dbReference>
<dbReference type="PROSITE" id="PS50011">
    <property type="entry name" value="PROTEIN_KINASE_DOM"/>
    <property type="match status" value="1"/>
</dbReference>
<feature type="domain" description="PARP-type" evidence="40">
    <location>
        <begin position="7"/>
        <end position="89"/>
    </location>
</feature>
<sequence length="1652" mass="185137">MGDELPYRAEYAKSGRAGCKTCKGNIPKDVLRMAVMVQSPVFDGKVPNWYHYQCFFVKQRPKSVGDIAHYDSLRWEDQEKIKKDIDSYGGAAGAFASPSAGGKGKGKKRAAGGGLQDFCVEYAKSGRAVCRGCEQKILKDEVRISKKDYESDVGKRYGGQDMWHHLDCFEKLRDELKYWNAGSELPGITSLKAEDQKLVKQKLPKVTPKEVKDEVDGQTPAKKVKTEELSKDEEEGMKKQNKTMFGYRDQLKGQLKKKELERLLSYNNQDVPTGEERMLDRLADIMTFGKLLPCPECKDGQFVFRSGVGYQCLGNISEWAKCENKTMDPPRGPFKVPSDMKEEFPFLGNYKYKPNKRIIKITAPSALPTSLKSHLPNYPVKSEPGAEGKSVPKVSRPAPPLSNLEFVLQGKFQTDKNELKDKIVKNGGKVSSKIHSKTFAVISTEAEVERMGTRLEQAKDGDIHVVSEDFVQAVLDGETPLSAIKKKCISSWGGDPKLRIPEKSESSKSRSGSMFKSKSGTVKLKLKDGLAVDPDSGLEDKAHVYKSGNDIYNAALCITDVQSDRNSYYKLQLLESDKGRRYWLFRSWGRIGTTIGGSKVQELSLEEGIEQFENLYAEKSGNLWPYRQHFVKVPGRMYPMEVDYGDDKPKGLAEAKGDIKSKLAKPVQELITTIFDVEKMKKCMMEFELDLQKMPLGKLSQRQLLQAYSVLKDALELVQKEAKEDVKSVNSRSKYIELTNRFFTLVPHDFGTDMPPILNTEEIIKQKMEVIDNLLEIEIAYNLLDSGSSDDSIHPIDAQYKKLKADIEVLSKESNEFELLQKYVQNTHGATHTNFSLEIDEVFKVRRHGEERKFKPFKKLHNRKLLWHGSRLTNYAGILSQGLRIAPPEAPVTGYMFGKGIYFADMVSKSANYCNTSKSNPIGYMLLCEVALGNMYERTRADYIEKLPKGMHSCKGVGKTEPDPRQAVKTEDDVEIPLGEGITDVDKDSTLLYNEYIVYDTAQVKFQYLFKMKFNSRIMSNTLALSPSTPSDPPIGEPTAGDDALSSDGSNVMEAHITFHNTAEELEEDDYKENCSSRTSVARNQAKKAKRVRFLRNGDRFFKGVVMPVAAERYRSFDSLLSDLTRALEHSVTLPCGVRTIYTMDGHKVRSIDQLDDGKEYLCSGPGETFKRIDYSNNNGTLGKKKTHAVPGSGDRPKSGGTSRSGIPEFVRPRILTLVRNGTRPRKVVRLLINRRNAPSMDHVLSCITEAVKLDTGAARKVFSQSGVQVTQFEEFFGEDDVFFVYGSERYSQEDFELDEEEYKSIQAQRKGAMWNRGANSRVSAPGGAMPKMPGKSKAAKSQSEALSGTTDPNIPPAINTKYYVFETIGDGNFAQVRRCVERSSGREFALKIIEKSKCRGREHMIESEVDILRKVRHPNIVRLFAEHDEPEQLYLVMELVKGGDLFDAIAAATKFNEWNSSIMIRNLASALCYLHSLSIVHRDIKPENLLVEVDSHGVHTLKVGDFGLAQKVTEPLFSVCGTPTYVAPEILAEIGYGLKIDVWAAGVILYILLCGFPPFVSSTNDQEELFTRILAARFAFTSPYWDDISDSAKDLVAHMLQPVPELRLSAEDVLDHPWLAEAGGVEMLRVNSGGSLLYGETQMGVQSAVSR</sequence>
<evidence type="ECO:0000259" key="40">
    <source>
        <dbReference type="PROSITE" id="PS50064"/>
    </source>
</evidence>
<dbReference type="InterPro" id="IPR003533">
    <property type="entry name" value="Doublecortin_dom"/>
</dbReference>
<dbReference type="InterPro" id="IPR012317">
    <property type="entry name" value="Poly(ADP-ribose)pol_cat_dom"/>
</dbReference>
<evidence type="ECO:0000256" key="8">
    <source>
        <dbReference type="ARBA" id="ARBA00022527"/>
    </source>
</evidence>
<evidence type="ECO:0000256" key="31">
    <source>
        <dbReference type="ARBA" id="ARBA00033987"/>
    </source>
</evidence>
<dbReference type="EMBL" id="JAHWGI010000289">
    <property type="protein sequence ID" value="KAK3912081.1"/>
    <property type="molecule type" value="Genomic_DNA"/>
</dbReference>
<evidence type="ECO:0000256" key="18">
    <source>
        <dbReference type="ARBA" id="ARBA00022771"/>
    </source>
</evidence>
<evidence type="ECO:0000259" key="43">
    <source>
        <dbReference type="PROSITE" id="PS51059"/>
    </source>
</evidence>
<feature type="domain" description="Doublecortin" evidence="42">
    <location>
        <begin position="1214"/>
        <end position="1297"/>
    </location>
</feature>
<dbReference type="Pfam" id="PF08063">
    <property type="entry name" value="Zn_ribbon_PADR1"/>
    <property type="match status" value="1"/>
</dbReference>
<dbReference type="Gene3D" id="3.30.200.20">
    <property type="entry name" value="Phosphorylase Kinase, domain 1"/>
    <property type="match status" value="1"/>
</dbReference>
<dbReference type="InterPro" id="IPR050800">
    <property type="entry name" value="ARTD/PARP"/>
</dbReference>
<feature type="region of interest" description="Disordered" evidence="38">
    <location>
        <begin position="1025"/>
        <end position="1047"/>
    </location>
</feature>
<feature type="region of interest" description="Disordered" evidence="38">
    <location>
        <begin position="376"/>
        <end position="397"/>
    </location>
</feature>
<dbReference type="EC" id="2.4.2.-" evidence="37"/>
<dbReference type="SMART" id="SM01335">
    <property type="entry name" value="PADR1"/>
    <property type="match status" value="1"/>
</dbReference>
<evidence type="ECO:0000256" key="21">
    <source>
        <dbReference type="ARBA" id="ARBA00022840"/>
    </source>
</evidence>
<keyword evidence="18" id="KW-0863">Zinc-finger</keyword>
<dbReference type="Gene3D" id="3.30.1740.10">
    <property type="entry name" value="Zinc finger, PARP-type"/>
    <property type="match status" value="2"/>
</dbReference>
<dbReference type="Pfam" id="PF00645">
    <property type="entry name" value="zf-PARP"/>
    <property type="match status" value="2"/>
</dbReference>
<keyword evidence="11 37" id="KW-0328">Glycosyltransferase</keyword>
<comment type="similarity">
    <text evidence="4">Belongs to the protein kinase superfamily. CAMK Ser/Thr protein kinase family. CaMK subfamily.</text>
</comment>
<evidence type="ECO:0000256" key="23">
    <source>
        <dbReference type="ARBA" id="ARBA00023015"/>
    </source>
</evidence>
<comment type="caution">
    <text evidence="46">The sequence shown here is derived from an EMBL/GenBank/DDBJ whole genome shotgun (WGS) entry which is preliminary data.</text>
</comment>
<evidence type="ECO:0000256" key="34">
    <source>
        <dbReference type="ARBA" id="ARBA00048575"/>
    </source>
</evidence>
<evidence type="ECO:0000256" key="12">
    <source>
        <dbReference type="ARBA" id="ARBA00022679"/>
    </source>
</evidence>
<comment type="subcellular location">
    <subcellularLocation>
        <location evidence="1">Chromosome</location>
    </subcellularLocation>
    <subcellularLocation>
        <location evidence="2">Cytoplasm</location>
        <location evidence="2">Cytosol</location>
    </subcellularLocation>
    <subcellularLocation>
        <location evidence="3">Nucleus</location>
        <location evidence="3">Nucleolus</location>
    </subcellularLocation>
</comment>
<dbReference type="InterPro" id="IPR008271">
    <property type="entry name" value="Ser/Thr_kinase_AS"/>
</dbReference>
<dbReference type="SMART" id="SM00292">
    <property type="entry name" value="BRCT"/>
    <property type="match status" value="1"/>
</dbReference>
<dbReference type="Pfam" id="PF21728">
    <property type="entry name" value="PADR1_N"/>
    <property type="match status" value="1"/>
</dbReference>
<dbReference type="GO" id="GO:0045087">
    <property type="term" value="P:innate immune response"/>
    <property type="evidence" value="ECO:0007669"/>
    <property type="project" value="UniProtKB-KW"/>
</dbReference>
<evidence type="ECO:0000256" key="37">
    <source>
        <dbReference type="RuleBase" id="RU362114"/>
    </source>
</evidence>
<evidence type="ECO:0000256" key="15">
    <source>
        <dbReference type="ARBA" id="ARBA00022737"/>
    </source>
</evidence>
<comment type="catalytic activity">
    <reaction evidence="33">
        <text>L-tyrosyl-[protein] + NAD(+) = O-(ADP-D-ribosyl)-L-tyrosyl-[protein] + nicotinamide + H(+)</text>
        <dbReference type="Rhea" id="RHEA:58236"/>
        <dbReference type="Rhea" id="RHEA-COMP:10136"/>
        <dbReference type="Rhea" id="RHEA-COMP:15092"/>
        <dbReference type="ChEBI" id="CHEBI:15378"/>
        <dbReference type="ChEBI" id="CHEBI:17154"/>
        <dbReference type="ChEBI" id="CHEBI:46858"/>
        <dbReference type="ChEBI" id="CHEBI:57540"/>
        <dbReference type="ChEBI" id="CHEBI:142557"/>
    </reaction>
    <physiologicalReaction direction="left-to-right" evidence="33">
        <dbReference type="Rhea" id="RHEA:58237"/>
    </physiologicalReaction>
</comment>
<dbReference type="SUPFAM" id="SSF57716">
    <property type="entry name" value="Glucocorticoid receptor-like (DNA-binding domain)"/>
    <property type="match status" value="2"/>
</dbReference>
<evidence type="ECO:0000259" key="41">
    <source>
        <dbReference type="PROSITE" id="PS50172"/>
    </source>
</evidence>
<evidence type="ECO:0000256" key="3">
    <source>
        <dbReference type="ARBA" id="ARBA00004604"/>
    </source>
</evidence>
<feature type="domain" description="PARP-type" evidence="40">
    <location>
        <begin position="118"/>
        <end position="207"/>
    </location>
</feature>
<dbReference type="Gene3D" id="3.40.50.10190">
    <property type="entry name" value="BRCT domain"/>
    <property type="match status" value="1"/>
</dbReference>
<dbReference type="InterPro" id="IPR008893">
    <property type="entry name" value="WGR_domain"/>
</dbReference>
<keyword evidence="14" id="KW-0479">Metal-binding</keyword>
<evidence type="ECO:0000259" key="39">
    <source>
        <dbReference type="PROSITE" id="PS50011"/>
    </source>
</evidence>
<evidence type="ECO:0000256" key="6">
    <source>
        <dbReference type="ARBA" id="ARBA00022490"/>
    </source>
</evidence>
<dbReference type="GO" id="GO:0008270">
    <property type="term" value="F:zinc ion binding"/>
    <property type="evidence" value="ECO:0007669"/>
    <property type="project" value="UniProtKB-KW"/>
</dbReference>
<dbReference type="FunFam" id="1.10.510.10:FF:000066">
    <property type="entry name" value="Serine/threonine-protein kinase DCLK1 isoform 2"/>
    <property type="match status" value="1"/>
</dbReference>
<keyword evidence="27" id="KW-0539">Nucleus</keyword>
<dbReference type="CDD" id="cd14095">
    <property type="entry name" value="STKc_DCKL"/>
    <property type="match status" value="1"/>
</dbReference>
<evidence type="ECO:0000256" key="29">
    <source>
        <dbReference type="ARBA" id="ARBA00024164"/>
    </source>
</evidence>
<comment type="catalytic activity">
    <reaction evidence="34">
        <text>L-seryl-[protein] + NAD(+) = O-(ADP-D-ribosyl)-L-seryl-[protein] + nicotinamide + H(+)</text>
        <dbReference type="Rhea" id="RHEA:58232"/>
        <dbReference type="Rhea" id="RHEA-COMP:9863"/>
        <dbReference type="Rhea" id="RHEA-COMP:15091"/>
        <dbReference type="ChEBI" id="CHEBI:15378"/>
        <dbReference type="ChEBI" id="CHEBI:17154"/>
        <dbReference type="ChEBI" id="CHEBI:29999"/>
        <dbReference type="ChEBI" id="CHEBI:57540"/>
        <dbReference type="ChEBI" id="CHEBI:142556"/>
    </reaction>
    <physiologicalReaction direction="left-to-right" evidence="34">
        <dbReference type="Rhea" id="RHEA:58233"/>
    </physiologicalReaction>
</comment>
<dbReference type="PROSITE" id="PS50309">
    <property type="entry name" value="DC"/>
    <property type="match status" value="2"/>
</dbReference>
<dbReference type="Gene3D" id="1.10.20.130">
    <property type="match status" value="1"/>
</dbReference>
<dbReference type="InterPro" id="IPR001357">
    <property type="entry name" value="BRCT_dom"/>
</dbReference>
<dbReference type="FunFam" id="3.90.228.10:FF:000002">
    <property type="entry name" value="Poly [ADP-ribose] polymerase"/>
    <property type="match status" value="1"/>
</dbReference>
<dbReference type="Pfam" id="PF02877">
    <property type="entry name" value="PARP_reg"/>
    <property type="match status" value="1"/>
</dbReference>
<evidence type="ECO:0000256" key="27">
    <source>
        <dbReference type="ARBA" id="ARBA00023242"/>
    </source>
</evidence>
<dbReference type="PROSITE" id="PS52007">
    <property type="entry name" value="PADR1"/>
    <property type="match status" value="1"/>
</dbReference>
<keyword evidence="6" id="KW-0963">Cytoplasm</keyword>
<comment type="catalytic activity">
    <reaction evidence="29">
        <text>L-aspartyl-[protein] + NAD(+) = 4-O-(ADP-D-ribosyl)-L-aspartyl-[protein] + nicotinamide</text>
        <dbReference type="Rhea" id="RHEA:54424"/>
        <dbReference type="Rhea" id="RHEA-COMP:9867"/>
        <dbReference type="Rhea" id="RHEA-COMP:13832"/>
        <dbReference type="ChEBI" id="CHEBI:17154"/>
        <dbReference type="ChEBI" id="CHEBI:29961"/>
        <dbReference type="ChEBI" id="CHEBI:57540"/>
        <dbReference type="ChEBI" id="CHEBI:138102"/>
    </reaction>
    <physiologicalReaction direction="left-to-right" evidence="29">
        <dbReference type="Rhea" id="RHEA:54425"/>
    </physiologicalReaction>
</comment>
<dbReference type="Gene3D" id="3.90.228.10">
    <property type="match status" value="1"/>
</dbReference>
<dbReference type="InterPro" id="IPR036957">
    <property type="entry name" value="Znf_PARP_sf"/>
</dbReference>
<dbReference type="Gene3D" id="2.20.25.630">
    <property type="match status" value="1"/>
</dbReference>
<dbReference type="Pfam" id="PF00069">
    <property type="entry name" value="Pkinase"/>
    <property type="match status" value="1"/>
</dbReference>
<reference evidence="46" key="1">
    <citation type="submission" date="2021-07" db="EMBL/GenBank/DDBJ databases">
        <authorList>
            <person name="Catto M.A."/>
            <person name="Jacobson A."/>
            <person name="Kennedy G."/>
            <person name="Labadie P."/>
            <person name="Hunt B.G."/>
            <person name="Srinivasan R."/>
        </authorList>
    </citation>
    <scope>NUCLEOTIDE SEQUENCE</scope>
    <source>
        <strain evidence="46">PL_HMW_Pooled</strain>
        <tissue evidence="46">Head</tissue>
    </source>
</reference>
<evidence type="ECO:0000256" key="17">
    <source>
        <dbReference type="ARBA" id="ARBA00022765"/>
    </source>
</evidence>
<evidence type="ECO:0000256" key="30">
    <source>
        <dbReference type="ARBA" id="ARBA00024347"/>
    </source>
</evidence>
<evidence type="ECO:0000256" key="32">
    <source>
        <dbReference type="ARBA" id="ARBA00048241"/>
    </source>
</evidence>
<accession>A0AAE1L9U8</accession>
<keyword evidence="10" id="KW-0399">Innate immunity</keyword>
<keyword evidence="24 37" id="KW-0520">NAD</keyword>
<dbReference type="InterPro" id="IPR036420">
    <property type="entry name" value="BRCT_dom_sf"/>
</dbReference>
<dbReference type="PROSITE" id="PS00107">
    <property type="entry name" value="PROTEIN_KINASE_ATP"/>
    <property type="match status" value="1"/>
</dbReference>
<feature type="region of interest" description="Disordered" evidence="38">
    <location>
        <begin position="207"/>
        <end position="237"/>
    </location>
</feature>
<dbReference type="SUPFAM" id="SSF89837">
    <property type="entry name" value="Doublecortin (DC)"/>
    <property type="match status" value="2"/>
</dbReference>
<keyword evidence="22" id="KW-0391">Immunity</keyword>
<evidence type="ECO:0000256" key="19">
    <source>
        <dbReference type="ARBA" id="ARBA00022777"/>
    </source>
</evidence>
<evidence type="ECO:0000259" key="45">
    <source>
        <dbReference type="PROSITE" id="PS51977"/>
    </source>
</evidence>
<dbReference type="FunFam" id="3.30.200.20:FF:000042">
    <property type="entry name" value="Aurora kinase A"/>
    <property type="match status" value="1"/>
</dbReference>
<organism evidence="46 47">
    <name type="scientific">Frankliniella fusca</name>
    <dbReference type="NCBI Taxonomy" id="407009"/>
    <lineage>
        <taxon>Eukaryota</taxon>
        <taxon>Metazoa</taxon>
        <taxon>Ecdysozoa</taxon>
        <taxon>Arthropoda</taxon>
        <taxon>Hexapoda</taxon>
        <taxon>Insecta</taxon>
        <taxon>Pterygota</taxon>
        <taxon>Neoptera</taxon>
        <taxon>Paraneoptera</taxon>
        <taxon>Thysanoptera</taxon>
        <taxon>Terebrantia</taxon>
        <taxon>Thripoidea</taxon>
        <taxon>Thripidae</taxon>
        <taxon>Frankliniella</taxon>
    </lineage>
</organism>
<evidence type="ECO:0000256" key="5">
    <source>
        <dbReference type="ARBA" id="ARBA00022454"/>
    </source>
</evidence>
<evidence type="ECO:0000256" key="28">
    <source>
        <dbReference type="ARBA" id="ARBA00024159"/>
    </source>
</evidence>
<evidence type="ECO:0000256" key="22">
    <source>
        <dbReference type="ARBA" id="ARBA00022859"/>
    </source>
</evidence>
<feature type="domain" description="BRCT" evidence="41">
    <location>
        <begin position="396"/>
        <end position="475"/>
    </location>
</feature>
<keyword evidence="47" id="KW-1185">Reference proteome</keyword>
<keyword evidence="7" id="KW-1017">Isopeptide bond</keyword>
<dbReference type="SUPFAM" id="SSF56399">
    <property type="entry name" value="ADP-ribosylation"/>
    <property type="match status" value="1"/>
</dbReference>
<dbReference type="Gene3D" id="3.10.20.230">
    <property type="entry name" value="Doublecortin domain"/>
    <property type="match status" value="2"/>
</dbReference>
<keyword evidence="5" id="KW-0158">Chromosome</keyword>
<dbReference type="SMART" id="SM00537">
    <property type="entry name" value="DCX"/>
    <property type="match status" value="2"/>
</dbReference>
<evidence type="ECO:0000256" key="26">
    <source>
        <dbReference type="ARBA" id="ARBA00023163"/>
    </source>
</evidence>
<dbReference type="GO" id="GO:0005829">
    <property type="term" value="C:cytosol"/>
    <property type="evidence" value="ECO:0007669"/>
    <property type="project" value="UniProtKB-SubCell"/>
</dbReference>
<dbReference type="FunFam" id="1.20.142.10:FF:000001">
    <property type="entry name" value="Poly [ADP-ribose] polymerase"/>
    <property type="match status" value="1"/>
</dbReference>
<dbReference type="Pfam" id="PF03607">
    <property type="entry name" value="DCX"/>
    <property type="match status" value="2"/>
</dbReference>
<comment type="catalytic activity">
    <reaction evidence="32">
        <text>L-histidyl-[protein] + NAD(+) = N(tele)-(ADP-D-ribosyl)-L-histidyl-[protein] + nicotinamide + H(+)</text>
        <dbReference type="Rhea" id="RHEA:72071"/>
        <dbReference type="Rhea" id="RHEA-COMP:9745"/>
        <dbReference type="Rhea" id="RHEA-COMP:18085"/>
        <dbReference type="ChEBI" id="CHEBI:15378"/>
        <dbReference type="ChEBI" id="CHEBI:17154"/>
        <dbReference type="ChEBI" id="CHEBI:29979"/>
        <dbReference type="ChEBI" id="CHEBI:57540"/>
        <dbReference type="ChEBI" id="CHEBI:191398"/>
    </reaction>
    <physiologicalReaction direction="left-to-right" evidence="32">
        <dbReference type="Rhea" id="RHEA:72072"/>
    </physiologicalReaction>
</comment>
<dbReference type="PANTHER" id="PTHR10459:SF112">
    <property type="entry name" value="POLY [ADP-RIBOSE] POLYMERASE 1"/>
    <property type="match status" value="1"/>
</dbReference>
<dbReference type="GO" id="GO:1990404">
    <property type="term" value="F:NAD+-protein mono-ADP-ribosyltransferase activity"/>
    <property type="evidence" value="ECO:0007669"/>
    <property type="project" value="TreeGrafter"/>
</dbReference>
<dbReference type="InterPro" id="IPR049296">
    <property type="entry name" value="PARP1-like_PADR1_N"/>
</dbReference>
<evidence type="ECO:0000256" key="14">
    <source>
        <dbReference type="ARBA" id="ARBA00022723"/>
    </source>
</evidence>
<dbReference type="CDD" id="cd01437">
    <property type="entry name" value="parp_like"/>
    <property type="match status" value="1"/>
</dbReference>
<dbReference type="InterPro" id="IPR001510">
    <property type="entry name" value="Znf_PARP"/>
</dbReference>
<dbReference type="GO" id="GO:0005524">
    <property type="term" value="F:ATP binding"/>
    <property type="evidence" value="ECO:0007669"/>
    <property type="project" value="UniProtKB-UniRule"/>
</dbReference>
<evidence type="ECO:0000256" key="20">
    <source>
        <dbReference type="ARBA" id="ARBA00022833"/>
    </source>
</evidence>
<dbReference type="GO" id="GO:0004674">
    <property type="term" value="F:protein serine/threonine kinase activity"/>
    <property type="evidence" value="ECO:0007669"/>
    <property type="project" value="UniProtKB-KW"/>
</dbReference>
<gene>
    <name evidence="46" type="ORF">KUF71_021651</name>
</gene>
<feature type="domain" description="PARP catalytic" evidence="43">
    <location>
        <begin position="794"/>
        <end position="1021"/>
    </location>
</feature>
<dbReference type="InterPro" id="IPR000719">
    <property type="entry name" value="Prot_kinase_dom"/>
</dbReference>
<keyword evidence="13" id="KW-0548">Nucleotidyltransferase</keyword>
<evidence type="ECO:0000259" key="42">
    <source>
        <dbReference type="PROSITE" id="PS50309"/>
    </source>
</evidence>
<keyword evidence="12 37" id="KW-0808">Transferase</keyword>
<dbReference type="PROSITE" id="PS00108">
    <property type="entry name" value="PROTEIN_KINASE_ST"/>
    <property type="match status" value="1"/>
</dbReference>
<dbReference type="PROSITE" id="PS00347">
    <property type="entry name" value="ZF_PARP_1"/>
    <property type="match status" value="1"/>
</dbReference>
<keyword evidence="26" id="KW-0804">Transcription</keyword>
<feature type="domain" description="Protein kinase" evidence="39">
    <location>
        <begin position="1363"/>
        <end position="1620"/>
    </location>
</feature>
<dbReference type="PROSITE" id="PS51060">
    <property type="entry name" value="PARP_ALPHA_HD"/>
    <property type="match status" value="1"/>
</dbReference>
<dbReference type="Pfam" id="PF00644">
    <property type="entry name" value="PARP"/>
    <property type="match status" value="1"/>
</dbReference>
<evidence type="ECO:0000256" key="10">
    <source>
        <dbReference type="ARBA" id="ARBA00022588"/>
    </source>
</evidence>
<dbReference type="PROSITE" id="PS50172">
    <property type="entry name" value="BRCT"/>
    <property type="match status" value="1"/>
</dbReference>
<evidence type="ECO:0000256" key="25">
    <source>
        <dbReference type="ARBA" id="ARBA00023125"/>
    </source>
</evidence>
<evidence type="ECO:0000256" key="9">
    <source>
        <dbReference type="ARBA" id="ARBA00022533"/>
    </source>
</evidence>